<protein>
    <recommendedName>
        <fullName evidence="4">DNA primase/polymerase bifunctional N-terminal domain-containing protein</fullName>
    </recommendedName>
</protein>
<reference evidence="2 3" key="1">
    <citation type="submission" date="2014-10" db="EMBL/GenBank/DDBJ databases">
        <title>Whole Genome sequence of Corynebacterium auriscanis strain CIP 106629.</title>
        <authorList>
            <person name="Hassan S.S."/>
            <person name="Jamal S.B."/>
            <person name="Tiwari S."/>
            <person name="Oliveira L.D.C."/>
            <person name="Souza F."/>
            <person name="Mariano D.C."/>
            <person name="Almeida S."/>
            <person name="Dorella F."/>
            <person name="Pereira F."/>
            <person name="Carvalho A."/>
            <person name="Leal C.A."/>
            <person name="Soares S.D.C."/>
            <person name="Figueiredo H.C."/>
            <person name="Silva A."/>
            <person name="Azevedo V.A."/>
        </authorList>
    </citation>
    <scope>NUCLEOTIDE SEQUENCE [LARGE SCALE GENOMIC DNA]</scope>
    <source>
        <strain evidence="2 3">CIP 106629</strain>
    </source>
</reference>
<accession>A0A0A2DJQ8</accession>
<evidence type="ECO:0008006" key="4">
    <source>
        <dbReference type="Google" id="ProtNLM"/>
    </source>
</evidence>
<organism evidence="2 3">
    <name type="scientific">Corynebacterium auriscanis</name>
    <dbReference type="NCBI Taxonomy" id="99807"/>
    <lineage>
        <taxon>Bacteria</taxon>
        <taxon>Bacillati</taxon>
        <taxon>Actinomycetota</taxon>
        <taxon>Actinomycetes</taxon>
        <taxon>Mycobacteriales</taxon>
        <taxon>Corynebacteriaceae</taxon>
        <taxon>Corynebacterium</taxon>
    </lineage>
</organism>
<sequence>MTQTARWARADKKKPITPTGRPASSTDNSTWSRYRDVQQGAGDGYGVMLGGGLGCYDLDHCIDDGVVASWAVEFIGEIPEEIVFMERSVSGTGIHVFVEADETPGYRRGKVERYSRGRFIRVTGVRLEV</sequence>
<gene>
    <name evidence="2" type="ORF">MA47_09745</name>
</gene>
<dbReference type="RefSeq" id="WP_035115752.1">
    <property type="nucleotide sequence ID" value="NZ_CP047046.1"/>
</dbReference>
<dbReference type="GeneID" id="300553312"/>
<feature type="compositionally biased region" description="Polar residues" evidence="1">
    <location>
        <begin position="22"/>
        <end position="32"/>
    </location>
</feature>
<evidence type="ECO:0000256" key="1">
    <source>
        <dbReference type="SAM" id="MobiDB-lite"/>
    </source>
</evidence>
<evidence type="ECO:0000313" key="2">
    <source>
        <dbReference type="EMBL" id="KGM18154.1"/>
    </source>
</evidence>
<name>A0A0A2DJQ8_9CORY</name>
<dbReference type="AlphaFoldDB" id="A0A0A2DJQ8"/>
<feature type="region of interest" description="Disordered" evidence="1">
    <location>
        <begin position="1"/>
        <end position="33"/>
    </location>
</feature>
<proteinExistence type="predicted"/>
<comment type="caution">
    <text evidence="2">The sequence shown here is derived from an EMBL/GenBank/DDBJ whole genome shotgun (WGS) entry which is preliminary data.</text>
</comment>
<dbReference type="EMBL" id="JRVJ01000021">
    <property type="protein sequence ID" value="KGM18154.1"/>
    <property type="molecule type" value="Genomic_DNA"/>
</dbReference>
<evidence type="ECO:0000313" key="3">
    <source>
        <dbReference type="Proteomes" id="UP000030145"/>
    </source>
</evidence>
<dbReference type="Proteomes" id="UP000030145">
    <property type="component" value="Unassembled WGS sequence"/>
</dbReference>
<keyword evidence="3" id="KW-1185">Reference proteome</keyword>